<feature type="non-terminal residue" evidence="3">
    <location>
        <position position="1"/>
    </location>
</feature>
<feature type="region of interest" description="Disordered" evidence="2">
    <location>
        <begin position="139"/>
        <end position="163"/>
    </location>
</feature>
<dbReference type="RefSeq" id="WP_072854931.1">
    <property type="nucleotide sequence ID" value="NZ_FQVI01000059.1"/>
</dbReference>
<keyword evidence="4" id="KW-1185">Reference proteome</keyword>
<protein>
    <recommendedName>
        <fullName evidence="5">DUF4355 domain-containing protein</fullName>
    </recommendedName>
</protein>
<evidence type="ECO:0008006" key="5">
    <source>
        <dbReference type="Google" id="ProtNLM"/>
    </source>
</evidence>
<feature type="coiled-coil region" evidence="1">
    <location>
        <begin position="61"/>
        <end position="88"/>
    </location>
</feature>
<keyword evidence="1" id="KW-0175">Coiled coil</keyword>
<evidence type="ECO:0000313" key="4">
    <source>
        <dbReference type="Proteomes" id="UP000184245"/>
    </source>
</evidence>
<accession>A0A1M5D8D5</accession>
<evidence type="ECO:0000313" key="3">
    <source>
        <dbReference type="EMBL" id="SHF63135.1"/>
    </source>
</evidence>
<dbReference type="AlphaFoldDB" id="A0A1M5D8D5"/>
<reference evidence="3 4" key="1">
    <citation type="submission" date="2016-11" db="EMBL/GenBank/DDBJ databases">
        <authorList>
            <person name="Jaros S."/>
            <person name="Januszkiewicz K."/>
            <person name="Wedrychowicz H."/>
        </authorList>
    </citation>
    <scope>NUCLEOTIDE SEQUENCE [LARGE SCALE GENOMIC DNA]</scope>
    <source>
        <strain evidence="3 4">DSM 17459</strain>
    </source>
</reference>
<organism evidence="3 4">
    <name type="scientific">Lactonifactor longoviformis DSM 17459</name>
    <dbReference type="NCBI Taxonomy" id="1122155"/>
    <lineage>
        <taxon>Bacteria</taxon>
        <taxon>Bacillati</taxon>
        <taxon>Bacillota</taxon>
        <taxon>Clostridia</taxon>
        <taxon>Eubacteriales</taxon>
        <taxon>Clostridiaceae</taxon>
        <taxon>Lactonifactor</taxon>
    </lineage>
</organism>
<dbReference type="EMBL" id="FQVI01000059">
    <property type="protein sequence ID" value="SHF63135.1"/>
    <property type="molecule type" value="Genomic_DNA"/>
</dbReference>
<dbReference type="OrthoDB" id="2066882at2"/>
<evidence type="ECO:0000256" key="1">
    <source>
        <dbReference type="SAM" id="Coils"/>
    </source>
</evidence>
<evidence type="ECO:0000256" key="2">
    <source>
        <dbReference type="SAM" id="MobiDB-lite"/>
    </source>
</evidence>
<dbReference type="STRING" id="1122155.SAMN02745158_04451"/>
<sequence length="187" mass="20447">REDIKNQFPDATEEQITAILNINGDDVKAWKDKIPKKADFEELTRKAAEYDKLQEADLTDAEKIQKALQDAESAKTDYAKKSNRLDAEKILVAAGLTEEDYKDLIDGIISDDAEKTKSMATGLATMVTKQKEAAIQKTKEELMDGTPAPSGGSGGAEEKSEDVKFAEEVAGTFSASEEASKSVFEIY</sequence>
<gene>
    <name evidence="3" type="ORF">SAMN02745158_04451</name>
</gene>
<name>A0A1M5D8D5_9CLOT</name>
<proteinExistence type="predicted"/>
<dbReference type="Proteomes" id="UP000184245">
    <property type="component" value="Unassembled WGS sequence"/>
</dbReference>